<reference evidence="3" key="1">
    <citation type="submission" date="2017-01" db="EMBL/GenBank/DDBJ databases">
        <authorList>
            <person name="Wang Y."/>
            <person name="White M."/>
            <person name="Kvist S."/>
            <person name="Moncalvo J.-M."/>
        </authorList>
    </citation>
    <scope>NUCLEOTIDE SEQUENCE [LARGE SCALE GENOMIC DNA]</scope>
    <source>
        <strain evidence="3">COL-18-3</strain>
    </source>
</reference>
<accession>A0A1R1PMQ5</accession>
<evidence type="ECO:0000313" key="2">
    <source>
        <dbReference type="EMBL" id="OMH82255.1"/>
    </source>
</evidence>
<gene>
    <name evidence="2" type="ORF">AX774_g4273</name>
</gene>
<comment type="caution">
    <text evidence="2">The sequence shown here is derived from an EMBL/GenBank/DDBJ whole genome shotgun (WGS) entry which is preliminary data.</text>
</comment>
<evidence type="ECO:0000313" key="3">
    <source>
        <dbReference type="Proteomes" id="UP000188320"/>
    </source>
</evidence>
<proteinExistence type="predicted"/>
<keyword evidence="1" id="KW-0472">Membrane</keyword>
<dbReference type="OrthoDB" id="10663031at2759"/>
<dbReference type="EMBL" id="LSSK01000706">
    <property type="protein sequence ID" value="OMH82255.1"/>
    <property type="molecule type" value="Genomic_DNA"/>
</dbReference>
<name>A0A1R1PMQ5_ZANCU</name>
<dbReference type="Proteomes" id="UP000188320">
    <property type="component" value="Unassembled WGS sequence"/>
</dbReference>
<sequence>MTALNFTNRISTTNNGIPIILTESSLDPFDINFYADQHQSTTTIYKISTVLRPNSRMKWLFFSGWRTIRLEKALKLHVYFAVWFTVWCVIHSGLGAYLFYQSRLTKVDLYGGSENQTSHTGSGTSSTTYKTFTDNQSTYLHSLSRTRASSTIGTSSKLNPISVADKNSVAHSSSIIHSTSYLHSILEPSFSTVFFKEVPTLPHGKYLYIVTKSVDSIEESIDDQDTVISRSQRSGVDSTFKAASSPTNDSTATLHITTSKVTKAAAKNETNGVEELNVVYTGKNNKERKEDDDWMYFMFYTGAIDIAFLLW</sequence>
<dbReference type="AlphaFoldDB" id="A0A1R1PMQ5"/>
<keyword evidence="3" id="KW-1185">Reference proteome</keyword>
<organism evidence="2 3">
    <name type="scientific">Zancudomyces culisetae</name>
    <name type="common">Gut fungus</name>
    <name type="synonym">Smittium culisetae</name>
    <dbReference type="NCBI Taxonomy" id="1213189"/>
    <lineage>
        <taxon>Eukaryota</taxon>
        <taxon>Fungi</taxon>
        <taxon>Fungi incertae sedis</taxon>
        <taxon>Zoopagomycota</taxon>
        <taxon>Kickxellomycotina</taxon>
        <taxon>Harpellomycetes</taxon>
        <taxon>Harpellales</taxon>
        <taxon>Legeriomycetaceae</taxon>
        <taxon>Zancudomyces</taxon>
    </lineage>
</organism>
<protein>
    <submittedName>
        <fullName evidence="2">Uncharacterized protein</fullName>
    </submittedName>
</protein>
<keyword evidence="1" id="KW-0812">Transmembrane</keyword>
<evidence type="ECO:0000256" key="1">
    <source>
        <dbReference type="SAM" id="Phobius"/>
    </source>
</evidence>
<feature type="transmembrane region" description="Helical" evidence="1">
    <location>
        <begin position="76"/>
        <end position="100"/>
    </location>
</feature>
<keyword evidence="1" id="KW-1133">Transmembrane helix</keyword>